<reference evidence="2 3" key="1">
    <citation type="submission" date="2021-08" db="EMBL/GenBank/DDBJ databases">
        <title>The highly contiguous genome resource for Trichoderma semiorbis FJ059, a fungal antagonistic to plant pathogens.</title>
        <authorList>
            <person name="Liu T."/>
        </authorList>
    </citation>
    <scope>NUCLEOTIDE SEQUENCE [LARGE SCALE GENOMIC DNA]</scope>
    <source>
        <strain evidence="2 3">FJ059</strain>
    </source>
</reference>
<dbReference type="EMBL" id="JAIMJC010000002">
    <property type="protein sequence ID" value="KAH0529142.1"/>
    <property type="molecule type" value="Genomic_DNA"/>
</dbReference>
<dbReference type="AlphaFoldDB" id="A0A9P8HWP9"/>
<proteinExistence type="predicted"/>
<dbReference type="Proteomes" id="UP000826573">
    <property type="component" value="Unassembled WGS sequence"/>
</dbReference>
<accession>A0A9P8HWP9</accession>
<feature type="compositionally biased region" description="Basic and acidic residues" evidence="1">
    <location>
        <begin position="19"/>
        <end position="32"/>
    </location>
</feature>
<gene>
    <name evidence="2" type="ORF">TsFJ059_003924</name>
</gene>
<organism evidence="2 3">
    <name type="scientific">Trichoderma semiorbis</name>
    <dbReference type="NCBI Taxonomy" id="1491008"/>
    <lineage>
        <taxon>Eukaryota</taxon>
        <taxon>Fungi</taxon>
        <taxon>Dikarya</taxon>
        <taxon>Ascomycota</taxon>
        <taxon>Pezizomycotina</taxon>
        <taxon>Sordariomycetes</taxon>
        <taxon>Hypocreomycetidae</taxon>
        <taxon>Hypocreales</taxon>
        <taxon>Hypocreaceae</taxon>
        <taxon>Trichoderma</taxon>
    </lineage>
</organism>
<comment type="caution">
    <text evidence="2">The sequence shown here is derived from an EMBL/GenBank/DDBJ whole genome shotgun (WGS) entry which is preliminary data.</text>
</comment>
<evidence type="ECO:0000256" key="1">
    <source>
        <dbReference type="SAM" id="MobiDB-lite"/>
    </source>
</evidence>
<protein>
    <submittedName>
        <fullName evidence="2">Uncharacterized protein</fullName>
    </submittedName>
</protein>
<evidence type="ECO:0000313" key="2">
    <source>
        <dbReference type="EMBL" id="KAH0529142.1"/>
    </source>
</evidence>
<name>A0A9P8HWP9_9HYPO</name>
<evidence type="ECO:0000313" key="3">
    <source>
        <dbReference type="Proteomes" id="UP000826573"/>
    </source>
</evidence>
<sequence>MGAAKAHLQLHRCGAAGRRSSEGHSEGPREPQRVTAGHRRASEGDRALQGHGADPRAQSEPNNALCRRQDSMTWPRPSDNGAICCSLRPHRAQCRSTLPARIGAGGASGRDTAGEKGSEGPCCIQALDQDKEAIIMLVMILTLLHYDTSSRL</sequence>
<keyword evidence="3" id="KW-1185">Reference proteome</keyword>
<feature type="region of interest" description="Disordered" evidence="1">
    <location>
        <begin position="1"/>
        <end position="80"/>
    </location>
</feature>